<proteinExistence type="predicted"/>
<evidence type="ECO:0000313" key="2">
    <source>
        <dbReference type="Proteomes" id="UP000315010"/>
    </source>
</evidence>
<accession>A0A5C5ZBL3</accession>
<evidence type="ECO:0000313" key="1">
    <source>
        <dbReference type="EMBL" id="TWT84789.1"/>
    </source>
</evidence>
<sequence>MEGREPIEISSELVQDSIEEGGSYTYGDITPFLILSHVLRWANLKDELGHESVLHLVRRVANVRVPLITSDYRDRERLQHAAPISMYSLKSGGSLVDPCNGVIEPITDALRRIALEAPQAFQTFVGAIIDESGSHFRCSTLPFMQLPISSSNAPC</sequence>
<reference evidence="1 2" key="1">
    <citation type="submission" date="2019-02" db="EMBL/GenBank/DDBJ databases">
        <title>Deep-cultivation of Planctomycetes and their phenomic and genomic characterization uncovers novel biology.</title>
        <authorList>
            <person name="Wiegand S."/>
            <person name="Jogler M."/>
            <person name="Boedeker C."/>
            <person name="Pinto D."/>
            <person name="Vollmers J."/>
            <person name="Rivas-Marin E."/>
            <person name="Kohn T."/>
            <person name="Peeters S.H."/>
            <person name="Heuer A."/>
            <person name="Rast P."/>
            <person name="Oberbeckmann S."/>
            <person name="Bunk B."/>
            <person name="Jeske O."/>
            <person name="Meyerdierks A."/>
            <person name="Storesund J.E."/>
            <person name="Kallscheuer N."/>
            <person name="Luecker S."/>
            <person name="Lage O.M."/>
            <person name="Pohl T."/>
            <person name="Merkel B.J."/>
            <person name="Hornburger P."/>
            <person name="Mueller R.-W."/>
            <person name="Bruemmer F."/>
            <person name="Labrenz M."/>
            <person name="Spormann A.M."/>
            <person name="Op Den Camp H."/>
            <person name="Overmann J."/>
            <person name="Amann R."/>
            <person name="Jetten M.S.M."/>
            <person name="Mascher T."/>
            <person name="Medema M.H."/>
            <person name="Devos D.P."/>
            <person name="Kaster A.-K."/>
            <person name="Ovreas L."/>
            <person name="Rohde M."/>
            <person name="Galperin M.Y."/>
            <person name="Jogler C."/>
        </authorList>
    </citation>
    <scope>NUCLEOTIDE SEQUENCE [LARGE SCALE GENOMIC DNA]</scope>
    <source>
        <strain evidence="1 2">CA13</strain>
    </source>
</reference>
<organism evidence="1 2">
    <name type="scientific">Novipirellula herctigrandis</name>
    <dbReference type="NCBI Taxonomy" id="2527986"/>
    <lineage>
        <taxon>Bacteria</taxon>
        <taxon>Pseudomonadati</taxon>
        <taxon>Planctomycetota</taxon>
        <taxon>Planctomycetia</taxon>
        <taxon>Pirellulales</taxon>
        <taxon>Pirellulaceae</taxon>
        <taxon>Novipirellula</taxon>
    </lineage>
</organism>
<protein>
    <submittedName>
        <fullName evidence="1">Uncharacterized protein</fullName>
    </submittedName>
</protein>
<dbReference type="EMBL" id="SJPJ01000001">
    <property type="protein sequence ID" value="TWT84789.1"/>
    <property type="molecule type" value="Genomic_DNA"/>
</dbReference>
<gene>
    <name evidence="1" type="ORF">CA13_62690</name>
</gene>
<keyword evidence="2" id="KW-1185">Reference proteome</keyword>
<comment type="caution">
    <text evidence="1">The sequence shown here is derived from an EMBL/GenBank/DDBJ whole genome shotgun (WGS) entry which is preliminary data.</text>
</comment>
<name>A0A5C5ZBL3_9BACT</name>
<dbReference type="AlphaFoldDB" id="A0A5C5ZBL3"/>
<dbReference type="Proteomes" id="UP000315010">
    <property type="component" value="Unassembled WGS sequence"/>
</dbReference>